<dbReference type="InterPro" id="IPR011051">
    <property type="entry name" value="RmlC_Cupin_sf"/>
</dbReference>
<dbReference type="RefSeq" id="WP_048194502.1">
    <property type="nucleotide sequence ID" value="NZ_CAAGSM010000009.1"/>
</dbReference>
<name>A0A099T0K5_METMT</name>
<dbReference type="EMBL" id="JRHO01000013">
    <property type="protein sequence ID" value="KGK98672.1"/>
    <property type="molecule type" value="Genomic_DNA"/>
</dbReference>
<dbReference type="InterPro" id="IPR001387">
    <property type="entry name" value="Cro/C1-type_HTH"/>
</dbReference>
<dbReference type="InterPro" id="IPR010982">
    <property type="entry name" value="Lambda_DNA-bd_dom_sf"/>
</dbReference>
<feature type="domain" description="HTH cro/C1-type" evidence="2">
    <location>
        <begin position="12"/>
        <end position="66"/>
    </location>
</feature>
<dbReference type="Proteomes" id="UP000029859">
    <property type="component" value="Unassembled WGS sequence"/>
</dbReference>
<keyword evidence="4" id="KW-1185">Reference proteome</keyword>
<evidence type="ECO:0000259" key="2">
    <source>
        <dbReference type="PROSITE" id="PS50943"/>
    </source>
</evidence>
<dbReference type="InterPro" id="IPR050807">
    <property type="entry name" value="TransReg_Diox_bact_type"/>
</dbReference>
<dbReference type="SUPFAM" id="SSF51182">
    <property type="entry name" value="RmlC-like cupins"/>
    <property type="match status" value="1"/>
</dbReference>
<comment type="caution">
    <text evidence="3">The sequence shown here is derived from an EMBL/GenBank/DDBJ whole genome shotgun (WGS) entry which is preliminary data.</text>
</comment>
<gene>
    <name evidence="3" type="ORF">LI82_07430</name>
</gene>
<dbReference type="SMART" id="SM00530">
    <property type="entry name" value="HTH_XRE"/>
    <property type="match status" value="1"/>
</dbReference>
<dbReference type="GO" id="GO:0005829">
    <property type="term" value="C:cytosol"/>
    <property type="evidence" value="ECO:0007669"/>
    <property type="project" value="TreeGrafter"/>
</dbReference>
<dbReference type="Pfam" id="PF01381">
    <property type="entry name" value="HTH_3"/>
    <property type="match status" value="1"/>
</dbReference>
<sequence>MQEKIKEISSRIHELRELSEISSEEMANYLNIPVETYQQYDTGEVDIPASILFEIAQFLKVDMTLLLTGEEPRMHIFTVTRKDKGPTVERREAYKYQNLAPNFIHKKAETFIVEVEAGSTDANNPMNSHPGQEFDLVLEGTLKVKIHDNEIVLEEGDSIYFDSSYGHGMEALGDKPAKFLAMIV</sequence>
<dbReference type="GO" id="GO:0003677">
    <property type="term" value="F:DNA binding"/>
    <property type="evidence" value="ECO:0007669"/>
    <property type="project" value="UniProtKB-KW"/>
</dbReference>
<accession>A0A099T0K5</accession>
<dbReference type="InterPro" id="IPR014710">
    <property type="entry name" value="RmlC-like_jellyroll"/>
</dbReference>
<dbReference type="GO" id="GO:0003700">
    <property type="term" value="F:DNA-binding transcription factor activity"/>
    <property type="evidence" value="ECO:0007669"/>
    <property type="project" value="TreeGrafter"/>
</dbReference>
<dbReference type="Gene3D" id="1.10.260.40">
    <property type="entry name" value="lambda repressor-like DNA-binding domains"/>
    <property type="match status" value="1"/>
</dbReference>
<evidence type="ECO:0000313" key="3">
    <source>
        <dbReference type="EMBL" id="KGK98672.1"/>
    </source>
</evidence>
<dbReference type="Gene3D" id="2.60.120.10">
    <property type="entry name" value="Jelly Rolls"/>
    <property type="match status" value="1"/>
</dbReference>
<dbReference type="SUPFAM" id="SSF47413">
    <property type="entry name" value="lambda repressor-like DNA-binding domains"/>
    <property type="match status" value="1"/>
</dbReference>
<proteinExistence type="predicted"/>
<dbReference type="PROSITE" id="PS50943">
    <property type="entry name" value="HTH_CROC1"/>
    <property type="match status" value="1"/>
</dbReference>
<dbReference type="CDD" id="cd02209">
    <property type="entry name" value="cupin_XRE_C"/>
    <property type="match status" value="1"/>
</dbReference>
<dbReference type="InterPro" id="IPR013096">
    <property type="entry name" value="Cupin_2"/>
</dbReference>
<reference evidence="3 4" key="1">
    <citation type="submission" date="2014-09" db="EMBL/GenBank/DDBJ databases">
        <title>Draft genome sequence of an obligately methylotrophic methanogen, Methanococcoides methylutens, isolated from marine sediment.</title>
        <authorList>
            <person name="Guan Y."/>
            <person name="Ngugi D.K."/>
            <person name="Blom J."/>
            <person name="Ali S."/>
            <person name="Ferry J.G."/>
            <person name="Stingl U."/>
        </authorList>
    </citation>
    <scope>NUCLEOTIDE SEQUENCE [LARGE SCALE GENOMIC DNA]</scope>
    <source>
        <strain evidence="3 4">DSM 2657</strain>
    </source>
</reference>
<dbReference type="OrthoDB" id="67714at2157"/>
<keyword evidence="1" id="KW-0238">DNA-binding</keyword>
<dbReference type="PANTHER" id="PTHR46797">
    <property type="entry name" value="HTH-TYPE TRANSCRIPTIONAL REGULATOR"/>
    <property type="match status" value="1"/>
</dbReference>
<dbReference type="Pfam" id="PF07883">
    <property type="entry name" value="Cupin_2"/>
    <property type="match status" value="1"/>
</dbReference>
<evidence type="ECO:0000313" key="4">
    <source>
        <dbReference type="Proteomes" id="UP000029859"/>
    </source>
</evidence>
<organism evidence="3 4">
    <name type="scientific">Methanococcoides methylutens</name>
    <dbReference type="NCBI Taxonomy" id="2226"/>
    <lineage>
        <taxon>Archaea</taxon>
        <taxon>Methanobacteriati</taxon>
        <taxon>Methanobacteriota</taxon>
        <taxon>Stenosarchaea group</taxon>
        <taxon>Methanomicrobia</taxon>
        <taxon>Methanosarcinales</taxon>
        <taxon>Methanosarcinaceae</taxon>
        <taxon>Methanococcoides</taxon>
    </lineage>
</organism>
<dbReference type="PANTHER" id="PTHR46797:SF19">
    <property type="entry name" value="BLL2473 PROTEIN"/>
    <property type="match status" value="1"/>
</dbReference>
<evidence type="ECO:0000256" key="1">
    <source>
        <dbReference type="ARBA" id="ARBA00023125"/>
    </source>
</evidence>
<dbReference type="AlphaFoldDB" id="A0A099T0K5"/>
<dbReference type="CDD" id="cd00093">
    <property type="entry name" value="HTH_XRE"/>
    <property type="match status" value="1"/>
</dbReference>
<protein>
    <submittedName>
        <fullName evidence="3">Transcriptional regulator</fullName>
    </submittedName>
</protein>